<feature type="non-terminal residue" evidence="2">
    <location>
        <position position="123"/>
    </location>
</feature>
<proteinExistence type="predicted"/>
<dbReference type="Proteomes" id="UP001044222">
    <property type="component" value="Chromosome 14"/>
</dbReference>
<organism evidence="2 3">
    <name type="scientific">Anguilla anguilla</name>
    <name type="common">European freshwater eel</name>
    <name type="synonym">Muraena anguilla</name>
    <dbReference type="NCBI Taxonomy" id="7936"/>
    <lineage>
        <taxon>Eukaryota</taxon>
        <taxon>Metazoa</taxon>
        <taxon>Chordata</taxon>
        <taxon>Craniata</taxon>
        <taxon>Vertebrata</taxon>
        <taxon>Euteleostomi</taxon>
        <taxon>Actinopterygii</taxon>
        <taxon>Neopterygii</taxon>
        <taxon>Teleostei</taxon>
        <taxon>Anguilliformes</taxon>
        <taxon>Anguillidae</taxon>
        <taxon>Anguilla</taxon>
    </lineage>
</organism>
<gene>
    <name evidence="2" type="ORF">ANANG_G00256780</name>
</gene>
<accession>A0A9D3LVM7</accession>
<feature type="compositionally biased region" description="Low complexity" evidence="1">
    <location>
        <begin position="29"/>
        <end position="40"/>
    </location>
</feature>
<dbReference type="AlphaFoldDB" id="A0A9D3LVM7"/>
<feature type="region of interest" description="Disordered" evidence="1">
    <location>
        <begin position="1"/>
        <end position="77"/>
    </location>
</feature>
<comment type="caution">
    <text evidence="2">The sequence shown here is derived from an EMBL/GenBank/DDBJ whole genome shotgun (WGS) entry which is preliminary data.</text>
</comment>
<dbReference type="EMBL" id="JAFIRN010000014">
    <property type="protein sequence ID" value="KAG5836574.1"/>
    <property type="molecule type" value="Genomic_DNA"/>
</dbReference>
<evidence type="ECO:0000313" key="3">
    <source>
        <dbReference type="Proteomes" id="UP001044222"/>
    </source>
</evidence>
<evidence type="ECO:0000256" key="1">
    <source>
        <dbReference type="SAM" id="MobiDB-lite"/>
    </source>
</evidence>
<keyword evidence="3" id="KW-1185">Reference proteome</keyword>
<name>A0A9D3LVM7_ANGAN</name>
<sequence length="123" mass="13274">MAVWRTTAANREPRSRRRRGPEEPKWGVASATGSDTSRSSDGTERQSETSSVTCVRSVHGGQTPLSSARPITPSPGESIIFISDQFRPKNPGEAHALPSSPWALEHVSVRARARAGRSRLANA</sequence>
<protein>
    <submittedName>
        <fullName evidence="2">Uncharacterized protein</fullName>
    </submittedName>
</protein>
<reference evidence="2" key="1">
    <citation type="submission" date="2021-01" db="EMBL/GenBank/DDBJ databases">
        <title>A chromosome-scale assembly of European eel, Anguilla anguilla.</title>
        <authorList>
            <person name="Henkel C."/>
            <person name="Jong-Raadsen S.A."/>
            <person name="Dufour S."/>
            <person name="Weltzien F.-A."/>
            <person name="Palstra A.P."/>
            <person name="Pelster B."/>
            <person name="Spaink H.P."/>
            <person name="Van Den Thillart G.E."/>
            <person name="Jansen H."/>
            <person name="Zahm M."/>
            <person name="Klopp C."/>
            <person name="Cedric C."/>
            <person name="Louis A."/>
            <person name="Berthelot C."/>
            <person name="Parey E."/>
            <person name="Roest Crollius H."/>
            <person name="Montfort J."/>
            <person name="Robinson-Rechavi M."/>
            <person name="Bucao C."/>
            <person name="Bouchez O."/>
            <person name="Gislard M."/>
            <person name="Lluch J."/>
            <person name="Milhes M."/>
            <person name="Lampietro C."/>
            <person name="Lopez Roques C."/>
            <person name="Donnadieu C."/>
            <person name="Braasch I."/>
            <person name="Desvignes T."/>
            <person name="Postlethwait J."/>
            <person name="Bobe J."/>
            <person name="Guiguen Y."/>
            <person name="Dirks R."/>
        </authorList>
    </citation>
    <scope>NUCLEOTIDE SEQUENCE</scope>
    <source>
        <strain evidence="2">Tag_6206</strain>
        <tissue evidence="2">Liver</tissue>
    </source>
</reference>
<evidence type="ECO:0000313" key="2">
    <source>
        <dbReference type="EMBL" id="KAG5836574.1"/>
    </source>
</evidence>